<name>A0A1I4BFV2_9HYPH</name>
<dbReference type="RefSeq" id="WP_149761333.1">
    <property type="nucleotide sequence ID" value="NZ_BSPE01000007.1"/>
</dbReference>
<dbReference type="GO" id="GO:0009231">
    <property type="term" value="P:riboflavin biosynthetic process"/>
    <property type="evidence" value="ECO:0007669"/>
    <property type="project" value="InterPro"/>
</dbReference>
<dbReference type="Pfam" id="PF01872">
    <property type="entry name" value="RibD_C"/>
    <property type="match status" value="1"/>
</dbReference>
<dbReference type="InterPro" id="IPR024072">
    <property type="entry name" value="DHFR-like_dom_sf"/>
</dbReference>
<dbReference type="SUPFAM" id="SSF53597">
    <property type="entry name" value="Dihydrofolate reductase-like"/>
    <property type="match status" value="1"/>
</dbReference>
<dbReference type="GO" id="GO:0008703">
    <property type="term" value="F:5-amino-6-(5-phosphoribosylamino)uracil reductase activity"/>
    <property type="evidence" value="ECO:0007669"/>
    <property type="project" value="InterPro"/>
</dbReference>
<reference evidence="2 3" key="1">
    <citation type="submission" date="2016-10" db="EMBL/GenBank/DDBJ databases">
        <authorList>
            <person name="Varghese N."/>
            <person name="Submissions S."/>
        </authorList>
    </citation>
    <scope>NUCLEOTIDE SEQUENCE [LARGE SCALE GENOMIC DNA]</scope>
    <source>
        <strain evidence="2 3">DSM 21822</strain>
    </source>
</reference>
<evidence type="ECO:0000259" key="1">
    <source>
        <dbReference type="Pfam" id="PF01872"/>
    </source>
</evidence>
<proteinExistence type="predicted"/>
<sequence>MGKVIWWNMVTVDGFFEGPGNDIGWFVFDEELEKYIRETQEDAKALLFGRKTYQLMAGYWPSAEGWIADFMNGAEKHVFSTTLESADWNNTRLVREKAPEEVSKLKAGKDGDIFLFGSADFAATLVEHDLIDEYRIGLNPLILGKGTPMFKGSGGKLGLTLLEARPLKSGLIVLHYGREQRRI</sequence>
<feature type="domain" description="Bacterial bifunctional deaminase-reductase C-terminal" evidence="1">
    <location>
        <begin position="3"/>
        <end position="172"/>
    </location>
</feature>
<dbReference type="Gene3D" id="3.40.430.10">
    <property type="entry name" value="Dihydrofolate Reductase, subunit A"/>
    <property type="match status" value="1"/>
</dbReference>
<dbReference type="InterPro" id="IPR002734">
    <property type="entry name" value="RibDG_C"/>
</dbReference>
<protein>
    <submittedName>
        <fullName evidence="2">Dihydrofolate reductase</fullName>
    </submittedName>
</protein>
<dbReference type="Proteomes" id="UP000323300">
    <property type="component" value="Unassembled WGS sequence"/>
</dbReference>
<dbReference type="AlphaFoldDB" id="A0A1I4BFV2"/>
<dbReference type="PANTHER" id="PTHR38011:SF11">
    <property type="entry name" value="2,5-DIAMINO-6-RIBOSYLAMINO-4(3H)-PYRIMIDINONE 5'-PHOSPHATE REDUCTASE"/>
    <property type="match status" value="1"/>
</dbReference>
<organism evidence="2 3">
    <name type="scientific">Neomesorhizobium albiziae</name>
    <dbReference type="NCBI Taxonomy" id="335020"/>
    <lineage>
        <taxon>Bacteria</taxon>
        <taxon>Pseudomonadati</taxon>
        <taxon>Pseudomonadota</taxon>
        <taxon>Alphaproteobacteria</taxon>
        <taxon>Hyphomicrobiales</taxon>
        <taxon>Phyllobacteriaceae</taxon>
        <taxon>Neomesorhizobium</taxon>
    </lineage>
</organism>
<evidence type="ECO:0000313" key="3">
    <source>
        <dbReference type="Proteomes" id="UP000323300"/>
    </source>
</evidence>
<keyword evidence="3" id="KW-1185">Reference proteome</keyword>
<accession>A0A1I4BFV2</accession>
<evidence type="ECO:0000313" key="2">
    <source>
        <dbReference type="EMBL" id="SFK66891.1"/>
    </source>
</evidence>
<dbReference type="OrthoDB" id="7342392at2"/>
<dbReference type="PANTHER" id="PTHR38011">
    <property type="entry name" value="DIHYDROFOLATE REDUCTASE FAMILY PROTEIN (AFU_ORTHOLOGUE AFUA_8G06820)"/>
    <property type="match status" value="1"/>
</dbReference>
<gene>
    <name evidence="2" type="ORF">SAMN04488498_11078</name>
</gene>
<dbReference type="InterPro" id="IPR050765">
    <property type="entry name" value="Riboflavin_Biosynth_HTPR"/>
</dbReference>
<dbReference type="EMBL" id="FOSL01000010">
    <property type="protein sequence ID" value="SFK66891.1"/>
    <property type="molecule type" value="Genomic_DNA"/>
</dbReference>